<evidence type="ECO:0000313" key="1">
    <source>
        <dbReference type="EMBL" id="EDQ32365.1"/>
    </source>
</evidence>
<name>A9DC64_HOEPD</name>
<gene>
    <name evidence="1" type="ORF">HPDFL43_12888</name>
</gene>
<dbReference type="EMBL" id="ABIA03000004">
    <property type="protein sequence ID" value="EDQ32365.1"/>
    <property type="molecule type" value="Genomic_DNA"/>
</dbReference>
<dbReference type="RefSeq" id="WP_007198344.1">
    <property type="nucleotide sequence ID" value="NZ_CM002917.1"/>
</dbReference>
<reference evidence="1 2" key="1">
    <citation type="submission" date="2007-10" db="EMBL/GenBank/DDBJ databases">
        <authorList>
            <person name="Wagner-Dobler I."/>
            <person name="Ferriera S."/>
            <person name="Johnson J."/>
            <person name="Kravitz S."/>
            <person name="Beeson K."/>
            <person name="Sutton G."/>
            <person name="Rogers Y.-H."/>
            <person name="Friedman R."/>
            <person name="Frazier M."/>
            <person name="Venter J.C."/>
        </authorList>
    </citation>
    <scope>NUCLEOTIDE SEQUENCE [LARGE SCALE GENOMIC DNA]</scope>
    <source>
        <strain evidence="1 2">DFL-43</strain>
    </source>
</reference>
<proteinExistence type="predicted"/>
<comment type="caution">
    <text evidence="1">The sequence shown here is derived from an EMBL/GenBank/DDBJ whole genome shotgun (WGS) entry which is preliminary data.</text>
</comment>
<dbReference type="OrthoDB" id="8117512at2"/>
<sequence>MPAIIPSLSVPLSGVRLQPAQAAASVTPGTQAASQTPVIPKAIPQAIPPDIAPAAMRMETPVWPLSGAVNLLPALIGLSETQITRTDTLTLPETGADFWDMLATALPGEG</sequence>
<dbReference type="Proteomes" id="UP000004291">
    <property type="component" value="Chromosome"/>
</dbReference>
<keyword evidence="2" id="KW-1185">Reference proteome</keyword>
<evidence type="ECO:0000313" key="2">
    <source>
        <dbReference type="Proteomes" id="UP000004291"/>
    </source>
</evidence>
<protein>
    <submittedName>
        <fullName evidence="1">Uncharacterized protein</fullName>
    </submittedName>
</protein>
<dbReference type="HOGENOM" id="CLU_2167486_0_0_5"/>
<dbReference type="AlphaFoldDB" id="A9DC64"/>
<accession>A9DC64</accession>
<organism evidence="1 2">
    <name type="scientific">Hoeflea phototrophica (strain DSM 17068 / NCIMB 14078 / DFL-43)</name>
    <dbReference type="NCBI Taxonomy" id="411684"/>
    <lineage>
        <taxon>Bacteria</taxon>
        <taxon>Pseudomonadati</taxon>
        <taxon>Pseudomonadota</taxon>
        <taxon>Alphaproteobacteria</taxon>
        <taxon>Hyphomicrobiales</taxon>
        <taxon>Rhizobiaceae</taxon>
        <taxon>Hoeflea</taxon>
    </lineage>
</organism>
<reference evidence="1 2" key="2">
    <citation type="submission" date="2012-06" db="EMBL/GenBank/DDBJ databases">
        <authorList>
            <person name="Fiebig A."/>
        </authorList>
    </citation>
    <scope>NUCLEOTIDE SEQUENCE [LARGE SCALE GENOMIC DNA]</scope>
    <source>
        <strain evidence="1 2">DFL-43</strain>
    </source>
</reference>